<evidence type="ECO:0000259" key="2">
    <source>
        <dbReference type="Pfam" id="PF15821"/>
    </source>
</evidence>
<evidence type="ECO:0000313" key="3">
    <source>
        <dbReference type="EMBL" id="CAG5127557.1"/>
    </source>
</evidence>
<evidence type="ECO:0000256" key="1">
    <source>
        <dbReference type="SAM" id="Coils"/>
    </source>
</evidence>
<protein>
    <recommendedName>
        <fullName evidence="2">DUF4709 domain-containing protein</fullName>
    </recommendedName>
</protein>
<sequence>MDLKEVKDVIQALLTDVANLRKNIHSTQKIMQAELDSKLQAISLELYCRINEKVVDLEKTHQDRVNCLRKAYRQQLADAVAKLYGHFDKNLESKIMREQTKQKSDLITKERKFREMQATILRNEGVIEMLKAQLQQYTRNKAGFYLDGYDDDNMDRFINGRRLSTNESSPHVDSALQEELQTVQKELEEVNQKLEINERKIVRLEKTVSDKEEEMQSM</sequence>
<feature type="coiled-coil region" evidence="1">
    <location>
        <begin position="173"/>
        <end position="214"/>
    </location>
</feature>
<organism evidence="3 4">
    <name type="scientific">Candidula unifasciata</name>
    <dbReference type="NCBI Taxonomy" id="100452"/>
    <lineage>
        <taxon>Eukaryota</taxon>
        <taxon>Metazoa</taxon>
        <taxon>Spiralia</taxon>
        <taxon>Lophotrochozoa</taxon>
        <taxon>Mollusca</taxon>
        <taxon>Gastropoda</taxon>
        <taxon>Heterobranchia</taxon>
        <taxon>Euthyneura</taxon>
        <taxon>Panpulmonata</taxon>
        <taxon>Eupulmonata</taxon>
        <taxon>Stylommatophora</taxon>
        <taxon>Helicina</taxon>
        <taxon>Helicoidea</taxon>
        <taxon>Geomitridae</taxon>
        <taxon>Candidula</taxon>
    </lineage>
</organism>
<dbReference type="Pfam" id="PF15821">
    <property type="entry name" value="DUF4709"/>
    <property type="match status" value="1"/>
</dbReference>
<keyword evidence="4" id="KW-1185">Reference proteome</keyword>
<accession>A0A8S3ZD91</accession>
<feature type="non-terminal residue" evidence="3">
    <location>
        <position position="218"/>
    </location>
</feature>
<proteinExistence type="predicted"/>
<keyword evidence="1" id="KW-0175">Coiled coil</keyword>
<dbReference type="InterPro" id="IPR040119">
    <property type="entry name" value="C10orf67-like"/>
</dbReference>
<comment type="caution">
    <text evidence="3">The sequence shown here is derived from an EMBL/GenBank/DDBJ whole genome shotgun (WGS) entry which is preliminary data.</text>
</comment>
<reference evidence="3" key="1">
    <citation type="submission" date="2021-04" db="EMBL/GenBank/DDBJ databases">
        <authorList>
            <consortium name="Molecular Ecology Group"/>
        </authorList>
    </citation>
    <scope>NUCLEOTIDE SEQUENCE</scope>
</reference>
<gene>
    <name evidence="3" type="ORF">CUNI_LOCUS13115</name>
</gene>
<dbReference type="OrthoDB" id="10027521at2759"/>
<name>A0A8S3ZD91_9EUPU</name>
<dbReference type="Proteomes" id="UP000678393">
    <property type="component" value="Unassembled WGS sequence"/>
</dbReference>
<dbReference type="AlphaFoldDB" id="A0A8S3ZD91"/>
<dbReference type="PANTHER" id="PTHR22382:SF7">
    <property type="entry name" value="RIKEN CDNA 4921504E06 GENE"/>
    <property type="match status" value="1"/>
</dbReference>
<feature type="domain" description="DUF4709" evidence="2">
    <location>
        <begin position="1"/>
        <end position="83"/>
    </location>
</feature>
<dbReference type="InterPro" id="IPR031651">
    <property type="entry name" value="DUF4709"/>
</dbReference>
<evidence type="ECO:0000313" key="4">
    <source>
        <dbReference type="Proteomes" id="UP000678393"/>
    </source>
</evidence>
<dbReference type="PANTHER" id="PTHR22382">
    <property type="entry name" value="RIKEN CDNA 4921504E06 GENE"/>
    <property type="match status" value="1"/>
</dbReference>
<dbReference type="EMBL" id="CAJHNH020002724">
    <property type="protein sequence ID" value="CAG5127557.1"/>
    <property type="molecule type" value="Genomic_DNA"/>
</dbReference>